<gene>
    <name evidence="1" type="ORF">F4820DRAFT_467548</name>
</gene>
<protein>
    <submittedName>
        <fullName evidence="1">Uncharacterized protein</fullName>
    </submittedName>
</protein>
<sequence length="373" mass="40938">MAMPLALGGLQVTVVGIILITFSLVAIVLRVWARRVIKTPLAFNDYMAIAAMVFATALVSGSVVASFVAGLGYHVTDLTPDTLTLFMKLNISGQLLWAAANTCVKFSILSLYTVLFPNKTLAYKCYAAMALSMAYLIVVILEGFLLCNPVDYNWDKTIPGGRCEGQNTAYLVAGITNLVLDAFIVALPMPKLLKLRMSLFRRLTVVAMFSLGALICVLSLLRVIYLHNWDLNDVTYSSTTISIFSILEPTLGVINASLPVMKPAFNMILNSRPLDRTKQAFTRGSFSNSNATTSRDRKPSSANKSISNGRSVRLSDGILLSTIPSRASLAENIGDENTITVTREWEIDSSHREDNEQIVSNWNGLPYDMENCR</sequence>
<comment type="caution">
    <text evidence="1">The sequence shown here is derived from an EMBL/GenBank/DDBJ whole genome shotgun (WGS) entry which is preliminary data.</text>
</comment>
<reference evidence="1 2" key="1">
    <citation type="journal article" date="2022" name="New Phytol.">
        <title>Ecological generalism drives hyperdiversity of secondary metabolite gene clusters in xylarialean endophytes.</title>
        <authorList>
            <person name="Franco M.E.E."/>
            <person name="Wisecaver J.H."/>
            <person name="Arnold A.E."/>
            <person name="Ju Y.M."/>
            <person name="Slot J.C."/>
            <person name="Ahrendt S."/>
            <person name="Moore L.P."/>
            <person name="Eastman K.E."/>
            <person name="Scott K."/>
            <person name="Konkel Z."/>
            <person name="Mondo S.J."/>
            <person name="Kuo A."/>
            <person name="Hayes R.D."/>
            <person name="Haridas S."/>
            <person name="Andreopoulos B."/>
            <person name="Riley R."/>
            <person name="LaButti K."/>
            <person name="Pangilinan J."/>
            <person name="Lipzen A."/>
            <person name="Amirebrahimi M."/>
            <person name="Yan J."/>
            <person name="Adam C."/>
            <person name="Keymanesh K."/>
            <person name="Ng V."/>
            <person name="Louie K."/>
            <person name="Northen T."/>
            <person name="Drula E."/>
            <person name="Henrissat B."/>
            <person name="Hsieh H.M."/>
            <person name="Youens-Clark K."/>
            <person name="Lutzoni F."/>
            <person name="Miadlikowska J."/>
            <person name="Eastwood D.C."/>
            <person name="Hamelin R.C."/>
            <person name="Grigoriev I.V."/>
            <person name="U'Ren J.M."/>
        </authorList>
    </citation>
    <scope>NUCLEOTIDE SEQUENCE [LARGE SCALE GENOMIC DNA]</scope>
    <source>
        <strain evidence="1 2">CBS 119005</strain>
    </source>
</reference>
<accession>A0ACB9Z8B6</accession>
<name>A0ACB9Z8B6_9PEZI</name>
<evidence type="ECO:0000313" key="2">
    <source>
        <dbReference type="Proteomes" id="UP001497700"/>
    </source>
</evidence>
<proteinExistence type="predicted"/>
<organism evidence="1 2">
    <name type="scientific">Hypoxylon rubiginosum</name>
    <dbReference type="NCBI Taxonomy" id="110542"/>
    <lineage>
        <taxon>Eukaryota</taxon>
        <taxon>Fungi</taxon>
        <taxon>Dikarya</taxon>
        <taxon>Ascomycota</taxon>
        <taxon>Pezizomycotina</taxon>
        <taxon>Sordariomycetes</taxon>
        <taxon>Xylariomycetidae</taxon>
        <taxon>Xylariales</taxon>
        <taxon>Hypoxylaceae</taxon>
        <taxon>Hypoxylon</taxon>
    </lineage>
</organism>
<keyword evidence="2" id="KW-1185">Reference proteome</keyword>
<dbReference type="EMBL" id="MU393445">
    <property type="protein sequence ID" value="KAI4867664.1"/>
    <property type="molecule type" value="Genomic_DNA"/>
</dbReference>
<dbReference type="Proteomes" id="UP001497700">
    <property type="component" value="Unassembled WGS sequence"/>
</dbReference>
<evidence type="ECO:0000313" key="1">
    <source>
        <dbReference type="EMBL" id="KAI4867664.1"/>
    </source>
</evidence>